<keyword evidence="2" id="KW-1185">Reference proteome</keyword>
<proteinExistence type="predicted"/>
<evidence type="ECO:0000313" key="1">
    <source>
        <dbReference type="EMBL" id="TFK84147.1"/>
    </source>
</evidence>
<evidence type="ECO:0000313" key="2">
    <source>
        <dbReference type="Proteomes" id="UP000308197"/>
    </source>
</evidence>
<reference evidence="1 2" key="1">
    <citation type="journal article" date="2019" name="Nat. Ecol. Evol.">
        <title>Megaphylogeny resolves global patterns of mushroom evolution.</title>
        <authorList>
            <person name="Varga T."/>
            <person name="Krizsan K."/>
            <person name="Foldi C."/>
            <person name="Dima B."/>
            <person name="Sanchez-Garcia M."/>
            <person name="Sanchez-Ramirez S."/>
            <person name="Szollosi G.J."/>
            <person name="Szarkandi J.G."/>
            <person name="Papp V."/>
            <person name="Albert L."/>
            <person name="Andreopoulos W."/>
            <person name="Angelini C."/>
            <person name="Antonin V."/>
            <person name="Barry K.W."/>
            <person name="Bougher N.L."/>
            <person name="Buchanan P."/>
            <person name="Buyck B."/>
            <person name="Bense V."/>
            <person name="Catcheside P."/>
            <person name="Chovatia M."/>
            <person name="Cooper J."/>
            <person name="Damon W."/>
            <person name="Desjardin D."/>
            <person name="Finy P."/>
            <person name="Geml J."/>
            <person name="Haridas S."/>
            <person name="Hughes K."/>
            <person name="Justo A."/>
            <person name="Karasinski D."/>
            <person name="Kautmanova I."/>
            <person name="Kiss B."/>
            <person name="Kocsube S."/>
            <person name="Kotiranta H."/>
            <person name="LaButti K.M."/>
            <person name="Lechner B.E."/>
            <person name="Liimatainen K."/>
            <person name="Lipzen A."/>
            <person name="Lukacs Z."/>
            <person name="Mihaltcheva S."/>
            <person name="Morgado L.N."/>
            <person name="Niskanen T."/>
            <person name="Noordeloos M.E."/>
            <person name="Ohm R.A."/>
            <person name="Ortiz-Santana B."/>
            <person name="Ovrebo C."/>
            <person name="Racz N."/>
            <person name="Riley R."/>
            <person name="Savchenko A."/>
            <person name="Shiryaev A."/>
            <person name="Soop K."/>
            <person name="Spirin V."/>
            <person name="Szebenyi C."/>
            <person name="Tomsovsky M."/>
            <person name="Tulloss R.E."/>
            <person name="Uehling J."/>
            <person name="Grigoriev I.V."/>
            <person name="Vagvolgyi C."/>
            <person name="Papp T."/>
            <person name="Martin F.M."/>
            <person name="Miettinen O."/>
            <person name="Hibbett D.S."/>
            <person name="Nagy L.G."/>
        </authorList>
    </citation>
    <scope>NUCLEOTIDE SEQUENCE [LARGE SCALE GENOMIC DNA]</scope>
    <source>
        <strain evidence="1 2">HHB13444</strain>
    </source>
</reference>
<sequence length="61" mass="7262">TFDPNKKKVTYAISHLKGTALTWFERFLPEALSKNFPVFLLHYKVFQEEPQGIFWTLWSTN</sequence>
<evidence type="ECO:0008006" key="3">
    <source>
        <dbReference type="Google" id="ProtNLM"/>
    </source>
</evidence>
<dbReference type="InParanoid" id="A0A5C3P5K8"/>
<dbReference type="EMBL" id="ML211338">
    <property type="protein sequence ID" value="TFK84147.1"/>
    <property type="molecule type" value="Genomic_DNA"/>
</dbReference>
<accession>A0A5C3P5K8</accession>
<dbReference type="AlphaFoldDB" id="A0A5C3P5K8"/>
<feature type="non-terminal residue" evidence="1">
    <location>
        <position position="1"/>
    </location>
</feature>
<gene>
    <name evidence="1" type="ORF">K466DRAFT_497097</name>
</gene>
<name>A0A5C3P5K8_9APHY</name>
<organism evidence="1 2">
    <name type="scientific">Polyporus arcularius HHB13444</name>
    <dbReference type="NCBI Taxonomy" id="1314778"/>
    <lineage>
        <taxon>Eukaryota</taxon>
        <taxon>Fungi</taxon>
        <taxon>Dikarya</taxon>
        <taxon>Basidiomycota</taxon>
        <taxon>Agaricomycotina</taxon>
        <taxon>Agaricomycetes</taxon>
        <taxon>Polyporales</taxon>
        <taxon>Polyporaceae</taxon>
        <taxon>Polyporus</taxon>
    </lineage>
</organism>
<protein>
    <recommendedName>
        <fullName evidence="3">Retrotransposon gag domain-containing protein</fullName>
    </recommendedName>
</protein>
<dbReference type="Proteomes" id="UP000308197">
    <property type="component" value="Unassembled WGS sequence"/>
</dbReference>